<comment type="caution">
    <text evidence="3">The sequence shown here is derived from an EMBL/GenBank/DDBJ whole genome shotgun (WGS) entry which is preliminary data.</text>
</comment>
<dbReference type="AlphaFoldDB" id="A0A2T3NW84"/>
<proteinExistence type="predicted"/>
<accession>A0A2T3NW84</accession>
<dbReference type="InterPro" id="IPR010799">
    <property type="entry name" value="MlrC_C"/>
</dbReference>
<dbReference type="EMBL" id="PYMA01000003">
    <property type="protein sequence ID" value="PSW20553.1"/>
    <property type="molecule type" value="Genomic_DNA"/>
</dbReference>
<feature type="domain" description="Microcystin LR degradation protein MlrC C-terminal" evidence="1">
    <location>
        <begin position="302"/>
        <end position="481"/>
    </location>
</feature>
<evidence type="ECO:0000313" key="4">
    <source>
        <dbReference type="Proteomes" id="UP000241771"/>
    </source>
</evidence>
<dbReference type="Proteomes" id="UP000241771">
    <property type="component" value="Unassembled WGS sequence"/>
</dbReference>
<gene>
    <name evidence="3" type="ORF">C9I98_06790</name>
</gene>
<feature type="domain" description="Microcystin LR degradation protein MlrC N-terminal" evidence="2">
    <location>
        <begin position="4"/>
        <end position="287"/>
    </location>
</feature>
<organism evidence="3 4">
    <name type="scientific">Photobacterium sanctipauli</name>
    <dbReference type="NCBI Taxonomy" id="1342794"/>
    <lineage>
        <taxon>Bacteria</taxon>
        <taxon>Pseudomonadati</taxon>
        <taxon>Pseudomonadota</taxon>
        <taxon>Gammaproteobacteria</taxon>
        <taxon>Vibrionales</taxon>
        <taxon>Vibrionaceae</taxon>
        <taxon>Photobacterium</taxon>
    </lineage>
</organism>
<evidence type="ECO:0008006" key="5">
    <source>
        <dbReference type="Google" id="ProtNLM"/>
    </source>
</evidence>
<dbReference type="Pfam" id="PF07171">
    <property type="entry name" value="MlrC_C"/>
    <property type="match status" value="1"/>
</dbReference>
<reference evidence="3 4" key="1">
    <citation type="submission" date="2018-01" db="EMBL/GenBank/DDBJ databases">
        <title>Whole genome sequencing of Histamine producing bacteria.</title>
        <authorList>
            <person name="Butler K."/>
        </authorList>
    </citation>
    <scope>NUCLEOTIDE SEQUENCE [LARGE SCALE GENOMIC DNA]</scope>
    <source>
        <strain evidence="3 4">DSM 100436</strain>
    </source>
</reference>
<dbReference type="InterPro" id="IPR015995">
    <property type="entry name" value="MlrC_N"/>
</dbReference>
<name>A0A2T3NW84_9GAMM</name>
<evidence type="ECO:0000259" key="2">
    <source>
        <dbReference type="Pfam" id="PF07364"/>
    </source>
</evidence>
<dbReference type="Pfam" id="PF07364">
    <property type="entry name" value="DUF1485"/>
    <property type="match status" value="1"/>
</dbReference>
<keyword evidence="4" id="KW-1185">Reference proteome</keyword>
<dbReference type="RefSeq" id="WP_107271764.1">
    <property type="nucleotide sequence ID" value="NZ_PYMA01000003.1"/>
</dbReference>
<evidence type="ECO:0000313" key="3">
    <source>
        <dbReference type="EMBL" id="PSW20553.1"/>
    </source>
</evidence>
<protein>
    <recommendedName>
        <fullName evidence="5">Microcystinase C</fullName>
    </recommendedName>
</protein>
<sequence>MTNVLIAWYGHESNSFSRNRTDFSLLTSQGCWEGEEIITQFTDTPSYLGGMINCANENNINIIPTFAVENAGPILTDECHELVLAKIIKYIKQNKECIDGICLGLHGAGVSESIDDLETDVLRAIRRVVGDDIPITVTLDLHGNLTQEMAGLTQGLFGVKENPHTDYAVSGYEAMSTLINAIEHGVRAKTSVKPIPVLMPISQNIDGELNTVKEYFNTYKADHELLDAAFFHGFPYADGPHVSSSVFVTAYENSEYHAEVLANYLIERKERLSSIYRVEPEEAIDLALTTLSNEKEGYVVLNESSDNPGGGAPGDGTQLLREMLERDIPGSAFGYIYDPQAVQVALKAGVGNRVSVDLGGKIEESHFHGEPISLIDAVVCSISEGHYQATTPLMKGIHGTYGPTVCLRSGNVEIVVCSVQNQTYDDTPFVTAGVDLSQKRLVALKSSQHFKAFYKDRAITTIEVNTNGVNSNDLTSFYYKNIRRPIYPLDKF</sequence>
<evidence type="ECO:0000259" key="1">
    <source>
        <dbReference type="Pfam" id="PF07171"/>
    </source>
</evidence>